<organism evidence="1 2">
    <name type="scientific">Trichoglossum hirsutum</name>
    <dbReference type="NCBI Taxonomy" id="265104"/>
    <lineage>
        <taxon>Eukaryota</taxon>
        <taxon>Fungi</taxon>
        <taxon>Dikarya</taxon>
        <taxon>Ascomycota</taxon>
        <taxon>Pezizomycotina</taxon>
        <taxon>Geoglossomycetes</taxon>
        <taxon>Geoglossales</taxon>
        <taxon>Geoglossaceae</taxon>
        <taxon>Trichoglossum</taxon>
    </lineage>
</organism>
<sequence>MVKNTLVSFAFIGFFTDNFRFASSLPCTSYFDLTVDNFKDAGVADYYKPWAQNASTTPEFLSYGEVGLFFREKLGVDVKCGVSRMGCKGLPACAEIRDAFPGNDEEARKVYFISKIVDNMSLFAGLVYVGSRPTRATTDAQIDTSNILPAAAETFFWQPDPKNVALCGFIGQAINDVISFSIIMSFALFPPILVPAASAAVIEGNLPWIRVAAGNVMSNPWIVNSVQIFPSSHISQGVDQGCSRLLPVAADQRLEHIGQLGRNLRDMLMAYRRDISSSIVVINRGAGFGENATIVDGQTVLGDLISGGAYFIANEKARDQFISDPYQLEDFLAQSVTNGIISACLVSSQCYLSCTEYSGIQKRDAAQERSNNGFCGQNAPKSLATSRLCPRPNTVCQAQCWRPSRRAKNVPVYGLAELENSLWNVRIEDMLVASYSNYADHGMMKSVLPNISQFLTNPIDSPEVRTAGFRIPVCKSELMQIGDISKHGRKHNGVFPCSCGDAYSNETSDFLAAAGFSTSSHKKELRQRCPKQLDKMVMLSVEFYLALCGLSVHWPLKGETRFIKAGSDLRCGKVSQDVRERVAAGMGRAEVNRWFCTQSVEGLTLRKQEHHWVTASKIRSVDDRCKEFLKATS</sequence>
<gene>
    <name evidence="1" type="ORF">GP486_007056</name>
</gene>
<dbReference type="EMBL" id="JAGHQM010001811">
    <property type="protein sequence ID" value="KAH0551728.1"/>
    <property type="molecule type" value="Genomic_DNA"/>
</dbReference>
<reference evidence="1" key="1">
    <citation type="submission" date="2021-03" db="EMBL/GenBank/DDBJ databases">
        <title>Comparative genomics and phylogenomic investigation of the class Geoglossomycetes provide insights into ecological specialization and systematics.</title>
        <authorList>
            <person name="Melie T."/>
            <person name="Pirro S."/>
            <person name="Miller A.N."/>
            <person name="Quandt A."/>
        </authorList>
    </citation>
    <scope>NUCLEOTIDE SEQUENCE</scope>
    <source>
        <strain evidence="1">CAQ_001_2017</strain>
    </source>
</reference>
<evidence type="ECO:0000313" key="2">
    <source>
        <dbReference type="Proteomes" id="UP000750711"/>
    </source>
</evidence>
<keyword evidence="2" id="KW-1185">Reference proteome</keyword>
<comment type="caution">
    <text evidence="1">The sequence shown here is derived from an EMBL/GenBank/DDBJ whole genome shotgun (WGS) entry which is preliminary data.</text>
</comment>
<proteinExistence type="predicted"/>
<dbReference type="Proteomes" id="UP000750711">
    <property type="component" value="Unassembled WGS sequence"/>
</dbReference>
<protein>
    <submittedName>
        <fullName evidence="1">Uncharacterized protein</fullName>
    </submittedName>
</protein>
<accession>A0A9P8L348</accession>
<evidence type="ECO:0000313" key="1">
    <source>
        <dbReference type="EMBL" id="KAH0551728.1"/>
    </source>
</evidence>
<name>A0A9P8L348_9PEZI</name>
<dbReference type="AlphaFoldDB" id="A0A9P8L348"/>